<proteinExistence type="predicted"/>
<keyword evidence="2" id="KW-1185">Reference proteome</keyword>
<name>A0A0R2IYZ6_9LACO</name>
<organism evidence="1 2">
    <name type="scientific">Pediococcus cellicola</name>
    <dbReference type="NCBI Taxonomy" id="319652"/>
    <lineage>
        <taxon>Bacteria</taxon>
        <taxon>Bacillati</taxon>
        <taxon>Bacillota</taxon>
        <taxon>Bacilli</taxon>
        <taxon>Lactobacillales</taxon>
        <taxon>Lactobacillaceae</taxon>
        <taxon>Pediococcus</taxon>
    </lineage>
</organism>
<evidence type="ECO:0000313" key="2">
    <source>
        <dbReference type="Proteomes" id="UP000051568"/>
    </source>
</evidence>
<dbReference type="AlphaFoldDB" id="A0A0R2IYZ6"/>
<gene>
    <name evidence="1" type="ORF">IV80_GL000774</name>
</gene>
<dbReference type="EMBL" id="JQBR01000002">
    <property type="protein sequence ID" value="KRN67239.1"/>
    <property type="molecule type" value="Genomic_DNA"/>
</dbReference>
<evidence type="ECO:0000313" key="1">
    <source>
        <dbReference type="EMBL" id="KRN67239.1"/>
    </source>
</evidence>
<dbReference type="PATRIC" id="fig|319652.3.peg.781"/>
<comment type="caution">
    <text evidence="1">The sequence shown here is derived from an EMBL/GenBank/DDBJ whole genome shotgun (WGS) entry which is preliminary data.</text>
</comment>
<dbReference type="OrthoDB" id="2248720at2"/>
<reference evidence="1 2" key="1">
    <citation type="journal article" date="2015" name="Genome Announc.">
        <title>Expanding the biotechnology potential of lactobacilli through comparative genomics of 213 strains and associated genera.</title>
        <authorList>
            <person name="Sun Z."/>
            <person name="Harris H.M."/>
            <person name="McCann A."/>
            <person name="Guo C."/>
            <person name="Argimon S."/>
            <person name="Zhang W."/>
            <person name="Yang X."/>
            <person name="Jeffery I.B."/>
            <person name="Cooney J.C."/>
            <person name="Kagawa T.F."/>
            <person name="Liu W."/>
            <person name="Song Y."/>
            <person name="Salvetti E."/>
            <person name="Wrobel A."/>
            <person name="Rasinkangas P."/>
            <person name="Parkhill J."/>
            <person name="Rea M.C."/>
            <person name="O'Sullivan O."/>
            <person name="Ritari J."/>
            <person name="Douillard F.P."/>
            <person name="Paul Ross R."/>
            <person name="Yang R."/>
            <person name="Briner A.E."/>
            <person name="Felis G.E."/>
            <person name="de Vos W.M."/>
            <person name="Barrangou R."/>
            <person name="Klaenhammer T.R."/>
            <person name="Caufield P.W."/>
            <person name="Cui Y."/>
            <person name="Zhang H."/>
            <person name="O'Toole P.W."/>
        </authorList>
    </citation>
    <scope>NUCLEOTIDE SEQUENCE [LARGE SCALE GENOMIC DNA]</scope>
    <source>
        <strain evidence="1 2">DSM 17757</strain>
    </source>
</reference>
<dbReference type="RefSeq" id="WP_157048825.1">
    <property type="nucleotide sequence ID" value="NZ_BJVH01000003.1"/>
</dbReference>
<accession>A0A0R2IYZ6</accession>
<protein>
    <submittedName>
        <fullName evidence="1">Uncharacterized protein</fullName>
    </submittedName>
</protein>
<dbReference type="Proteomes" id="UP000051568">
    <property type="component" value="Unassembled WGS sequence"/>
</dbReference>
<sequence>MADKKQTDMPACLIEPTGTAKVEQDRLARIHDELVNRQLAELGIAPRKLSTEKN</sequence>